<dbReference type="RefSeq" id="WP_141321574.1">
    <property type="nucleotide sequence ID" value="NZ_BJLP01000046.1"/>
</dbReference>
<sequence>MLSYRVRAFVGTLRPGTSAPELLPEAVDFARTLVTVEAWDVEVVRRRARVTIRYQADDDTSARQAGWAVLHHLDERAEIEGRTLTRRFGSRWYPVRA</sequence>
<proteinExistence type="predicted"/>
<accession>A0A4Y3KG77</accession>
<evidence type="ECO:0000313" key="1">
    <source>
        <dbReference type="EMBL" id="GEA82075.1"/>
    </source>
</evidence>
<dbReference type="AlphaFoldDB" id="A0A4Y3KG77"/>
<organism evidence="1 2">
    <name type="scientific">Cellulomonas uda</name>
    <dbReference type="NCBI Taxonomy" id="1714"/>
    <lineage>
        <taxon>Bacteria</taxon>
        <taxon>Bacillati</taxon>
        <taxon>Actinomycetota</taxon>
        <taxon>Actinomycetes</taxon>
        <taxon>Micrococcales</taxon>
        <taxon>Cellulomonadaceae</taxon>
        <taxon>Cellulomonas</taxon>
    </lineage>
</organism>
<gene>
    <name evidence="1" type="ORF">CUD01_25190</name>
</gene>
<keyword evidence="2" id="KW-1185">Reference proteome</keyword>
<name>A0A4Y3KG77_CELUD</name>
<protein>
    <submittedName>
        <fullName evidence="1">Uncharacterized protein</fullName>
    </submittedName>
</protein>
<reference evidence="1 2" key="1">
    <citation type="submission" date="2019-06" db="EMBL/GenBank/DDBJ databases">
        <title>Whole genome shotgun sequence of Cellulomonas uda NBRC 3747.</title>
        <authorList>
            <person name="Hosoyama A."/>
            <person name="Uohara A."/>
            <person name="Ohji S."/>
            <person name="Ichikawa N."/>
        </authorList>
    </citation>
    <scope>NUCLEOTIDE SEQUENCE [LARGE SCALE GENOMIC DNA]</scope>
    <source>
        <strain evidence="1 2">NBRC 3747</strain>
    </source>
</reference>
<comment type="caution">
    <text evidence="1">The sequence shown here is derived from an EMBL/GenBank/DDBJ whole genome shotgun (WGS) entry which is preliminary data.</text>
</comment>
<dbReference type="EMBL" id="BJLP01000046">
    <property type="protein sequence ID" value="GEA82075.1"/>
    <property type="molecule type" value="Genomic_DNA"/>
</dbReference>
<evidence type="ECO:0000313" key="2">
    <source>
        <dbReference type="Proteomes" id="UP000315842"/>
    </source>
</evidence>
<dbReference type="Proteomes" id="UP000315842">
    <property type="component" value="Unassembled WGS sequence"/>
</dbReference>